<evidence type="ECO:0000313" key="3">
    <source>
        <dbReference type="Proteomes" id="UP001251528"/>
    </source>
</evidence>
<dbReference type="SUPFAM" id="SSF51658">
    <property type="entry name" value="Xylose isomerase-like"/>
    <property type="match status" value="1"/>
</dbReference>
<dbReference type="InterPro" id="IPR050312">
    <property type="entry name" value="IolE/XylAMocC-like"/>
</dbReference>
<accession>A0AAJ0CLY9</accession>
<organism evidence="2 3">
    <name type="scientific">Conoideocrella luteorostrata</name>
    <dbReference type="NCBI Taxonomy" id="1105319"/>
    <lineage>
        <taxon>Eukaryota</taxon>
        <taxon>Fungi</taxon>
        <taxon>Dikarya</taxon>
        <taxon>Ascomycota</taxon>
        <taxon>Pezizomycotina</taxon>
        <taxon>Sordariomycetes</taxon>
        <taxon>Hypocreomycetidae</taxon>
        <taxon>Hypocreales</taxon>
        <taxon>Clavicipitaceae</taxon>
        <taxon>Conoideocrella</taxon>
    </lineage>
</organism>
<dbReference type="EMBL" id="JASWJB010000130">
    <property type="protein sequence ID" value="KAK2595501.1"/>
    <property type="molecule type" value="Genomic_DNA"/>
</dbReference>
<dbReference type="Gene3D" id="3.20.20.150">
    <property type="entry name" value="Divalent-metal-dependent TIM barrel enzymes"/>
    <property type="match status" value="1"/>
</dbReference>
<comment type="caution">
    <text evidence="2">The sequence shown here is derived from an EMBL/GenBank/DDBJ whole genome shotgun (WGS) entry which is preliminary data.</text>
</comment>
<dbReference type="InterPro" id="IPR013022">
    <property type="entry name" value="Xyl_isomerase-like_TIM-brl"/>
</dbReference>
<dbReference type="InterPro" id="IPR036237">
    <property type="entry name" value="Xyl_isomerase-like_sf"/>
</dbReference>
<keyword evidence="3" id="KW-1185">Reference proteome</keyword>
<gene>
    <name evidence="2" type="ORF">QQS21_006776</name>
</gene>
<sequence>MAPRLGICTISMGWHASHTLEKKIEAAKDAGIKGFEVNMIDLFNYAERHSKTLTESARDVADLCRLADIEVFAIGPFDHFEGHPTTPLSERLNSRAKEWMAVCRELGCTVIQTPSTFTKGADGDDAVIVGDLQALADLGAEQNPPISIAYEALAWGLHVADWEESLRVVNLVSRPNFGLCIDTYHVLARVWADPRTPSGIRPGGASALRDTIDRFRKTCPKEKIIYIQLSDGEKMDPPILPGHPAYKEEDDATFSWCLYGRVFPLEAEEGAYFPLEEILRAWLLEAEFSGWVSMETFHRDMYKESFGPAVWAERGVKYWSRIHRLLQE</sequence>
<reference evidence="2" key="1">
    <citation type="submission" date="2023-06" db="EMBL/GenBank/DDBJ databases">
        <title>Conoideocrella luteorostrata (Hypocreales: Clavicipitaceae), a potential biocontrol fungus for elongate hemlock scale in United States Christmas tree production areas.</title>
        <authorList>
            <person name="Barrett H."/>
            <person name="Lovett B."/>
            <person name="Macias A.M."/>
            <person name="Stajich J.E."/>
            <person name="Kasson M.T."/>
        </authorList>
    </citation>
    <scope>NUCLEOTIDE SEQUENCE</scope>
    <source>
        <strain evidence="2">ARSEF 14590</strain>
    </source>
</reference>
<dbReference type="AlphaFoldDB" id="A0AAJ0CLY9"/>
<dbReference type="Proteomes" id="UP001251528">
    <property type="component" value="Unassembled WGS sequence"/>
</dbReference>
<protein>
    <recommendedName>
        <fullName evidence="1">Xylose isomerase-like TIM barrel domain-containing protein</fullName>
    </recommendedName>
</protein>
<evidence type="ECO:0000259" key="1">
    <source>
        <dbReference type="Pfam" id="PF01261"/>
    </source>
</evidence>
<dbReference type="PANTHER" id="PTHR12110:SF38">
    <property type="entry name" value="DIOXYGENASE, PUTATIVE (AFU_ORTHOLOGUE AFUA_6G00240)-RELATED"/>
    <property type="match status" value="1"/>
</dbReference>
<evidence type="ECO:0000313" key="2">
    <source>
        <dbReference type="EMBL" id="KAK2595501.1"/>
    </source>
</evidence>
<proteinExistence type="predicted"/>
<dbReference type="PANTHER" id="PTHR12110">
    <property type="entry name" value="HYDROXYPYRUVATE ISOMERASE"/>
    <property type="match status" value="1"/>
</dbReference>
<dbReference type="Pfam" id="PF01261">
    <property type="entry name" value="AP_endonuc_2"/>
    <property type="match status" value="1"/>
</dbReference>
<name>A0AAJ0CLY9_9HYPO</name>
<feature type="domain" description="Xylose isomerase-like TIM barrel" evidence="1">
    <location>
        <begin position="24"/>
        <end position="317"/>
    </location>
</feature>